<feature type="domain" description="4Fe-4S ferredoxin-type" evidence="1">
    <location>
        <begin position="4"/>
        <end position="35"/>
    </location>
</feature>
<dbReference type="AlphaFoldDB" id="K2R3G8"/>
<dbReference type="Gene3D" id="3.30.70.20">
    <property type="match status" value="1"/>
</dbReference>
<dbReference type="Proteomes" id="UP000007360">
    <property type="component" value="Unassembled WGS sequence"/>
</dbReference>
<sequence>MGMIDIILNQNRCQGSKCGKCAYVCPNNVFTITDVVTVTSPVYCKMCQECLEICPEAAIIINIPDHDKNTAEKIIKTKNRNTGKKRLLKTY</sequence>
<dbReference type="InterPro" id="IPR017896">
    <property type="entry name" value="4Fe4S_Fe-S-bd"/>
</dbReference>
<dbReference type="PATRIC" id="fig|1204725.3.peg.481"/>
<dbReference type="PROSITE" id="PS51379">
    <property type="entry name" value="4FE4S_FER_2"/>
    <property type="match status" value="1"/>
</dbReference>
<evidence type="ECO:0000259" key="1">
    <source>
        <dbReference type="PROSITE" id="PS51379"/>
    </source>
</evidence>
<dbReference type="PROSITE" id="PS00198">
    <property type="entry name" value="4FE4S_FER_1"/>
    <property type="match status" value="1"/>
</dbReference>
<evidence type="ECO:0000313" key="2">
    <source>
        <dbReference type="EMBL" id="EKF87093.1"/>
    </source>
</evidence>
<organism evidence="2 3">
    <name type="scientific">Methanobacterium formicicum (strain DSM 3637 / PP1)</name>
    <dbReference type="NCBI Taxonomy" id="1204725"/>
    <lineage>
        <taxon>Archaea</taxon>
        <taxon>Methanobacteriati</taxon>
        <taxon>Methanobacteriota</taxon>
        <taxon>Methanomada group</taxon>
        <taxon>Methanobacteria</taxon>
        <taxon>Methanobacteriales</taxon>
        <taxon>Methanobacteriaceae</taxon>
        <taxon>Methanobacterium</taxon>
    </lineage>
</organism>
<name>K2R3G8_METFP</name>
<reference evidence="2 3" key="1">
    <citation type="journal article" date="2012" name="J. Bacteriol.">
        <title>Draft genome sequence of Methanobacterium formicicum DSM 3637, an archaebacterium isolated from the methane producer amoeba Pelomyxa palustris.</title>
        <authorList>
            <person name="Gutierrez G."/>
        </authorList>
    </citation>
    <scope>NUCLEOTIDE SEQUENCE [LARGE SCALE GENOMIC DNA]</scope>
    <source>
        <strain evidence="3">DSM 3637 / PP1</strain>
    </source>
</reference>
<keyword evidence="3" id="KW-1185">Reference proteome</keyword>
<comment type="caution">
    <text evidence="2">The sequence shown here is derived from an EMBL/GenBank/DDBJ whole genome shotgun (WGS) entry which is preliminary data.</text>
</comment>
<dbReference type="GO" id="GO:0016491">
    <property type="term" value="F:oxidoreductase activity"/>
    <property type="evidence" value="ECO:0007669"/>
    <property type="project" value="UniProtKB-ARBA"/>
</dbReference>
<dbReference type="InterPro" id="IPR017900">
    <property type="entry name" value="4Fe4S_Fe_S_CS"/>
</dbReference>
<dbReference type="SUPFAM" id="SSF54862">
    <property type="entry name" value="4Fe-4S ferredoxins"/>
    <property type="match status" value="1"/>
</dbReference>
<gene>
    <name evidence="2" type="ORF">A994_02375</name>
</gene>
<dbReference type="EMBL" id="AMPO01000001">
    <property type="protein sequence ID" value="EKF87093.1"/>
    <property type="molecule type" value="Genomic_DNA"/>
</dbReference>
<evidence type="ECO:0000313" key="3">
    <source>
        <dbReference type="Proteomes" id="UP000007360"/>
    </source>
</evidence>
<accession>K2R3G8</accession>
<proteinExistence type="predicted"/>
<protein>
    <submittedName>
        <fullName evidence="2">Ferredoxin</fullName>
    </submittedName>
</protein>